<name>A0A7R9AII4_9CRUS</name>
<dbReference type="EMBL" id="LR913166">
    <property type="protein sequence ID" value="CAD7254870.1"/>
    <property type="molecule type" value="Genomic_DNA"/>
</dbReference>
<protein>
    <submittedName>
        <fullName evidence="1">Uncharacterized protein</fullName>
    </submittedName>
</protein>
<sequence>MQALGTVNWIFSAVTSQQAFLTGLGTCITNNVANNAGLDTASQARYTACATSLSSTGSNGFANWGIYFRGYACIASANRQATTTTG</sequence>
<reference evidence="1" key="1">
    <citation type="submission" date="2020-11" db="EMBL/GenBank/DDBJ databases">
        <authorList>
            <person name="Tran Van P."/>
        </authorList>
    </citation>
    <scope>NUCLEOTIDE SEQUENCE</scope>
</reference>
<gene>
    <name evidence="1" type="ORF">DSTB1V02_LOCUS14616</name>
</gene>
<organism evidence="1">
    <name type="scientific">Darwinula stevensoni</name>
    <dbReference type="NCBI Taxonomy" id="69355"/>
    <lineage>
        <taxon>Eukaryota</taxon>
        <taxon>Metazoa</taxon>
        <taxon>Ecdysozoa</taxon>
        <taxon>Arthropoda</taxon>
        <taxon>Crustacea</taxon>
        <taxon>Oligostraca</taxon>
        <taxon>Ostracoda</taxon>
        <taxon>Podocopa</taxon>
        <taxon>Podocopida</taxon>
        <taxon>Darwinulocopina</taxon>
        <taxon>Darwinuloidea</taxon>
        <taxon>Darwinulidae</taxon>
        <taxon>Darwinula</taxon>
    </lineage>
</organism>
<dbReference type="AlphaFoldDB" id="A0A7R9AII4"/>
<dbReference type="Proteomes" id="UP000677054">
    <property type="component" value="Unassembled WGS sequence"/>
</dbReference>
<keyword evidence="2" id="KW-1185">Reference proteome</keyword>
<evidence type="ECO:0000313" key="2">
    <source>
        <dbReference type="Proteomes" id="UP000677054"/>
    </source>
</evidence>
<proteinExistence type="predicted"/>
<accession>A0A7R9AII4</accession>
<evidence type="ECO:0000313" key="1">
    <source>
        <dbReference type="EMBL" id="CAD7254870.1"/>
    </source>
</evidence>
<dbReference type="EMBL" id="CAJPEV010013648">
    <property type="protein sequence ID" value="CAG0906798.1"/>
    <property type="molecule type" value="Genomic_DNA"/>
</dbReference>